<keyword evidence="9" id="KW-1185">Reference proteome</keyword>
<dbReference type="Proteomes" id="UP000295066">
    <property type="component" value="Unassembled WGS sequence"/>
</dbReference>
<gene>
    <name evidence="8" type="ORF">C8D99_10941</name>
</gene>
<reference evidence="8 9" key="1">
    <citation type="submission" date="2019-03" db="EMBL/GenBank/DDBJ databases">
        <title>Genomic Encyclopedia of Type Strains, Phase IV (KMG-IV): sequencing the most valuable type-strain genomes for metagenomic binning, comparative biology and taxonomic classification.</title>
        <authorList>
            <person name="Goeker M."/>
        </authorList>
    </citation>
    <scope>NUCLEOTIDE SEQUENCE [LARGE SCALE GENOMIC DNA]</scope>
    <source>
        <strain evidence="8 9">DSM 25964</strain>
    </source>
</reference>
<dbReference type="GO" id="GO:0005829">
    <property type="term" value="C:cytosol"/>
    <property type="evidence" value="ECO:0007669"/>
    <property type="project" value="TreeGrafter"/>
</dbReference>
<dbReference type="Gene3D" id="3.40.50.280">
    <property type="entry name" value="Cobalamin-binding domain"/>
    <property type="match status" value="1"/>
</dbReference>
<dbReference type="InterPro" id="IPR051198">
    <property type="entry name" value="BchE-like"/>
</dbReference>
<dbReference type="InterPro" id="IPR007197">
    <property type="entry name" value="rSAM"/>
</dbReference>
<dbReference type="PANTHER" id="PTHR43409">
    <property type="entry name" value="ANAEROBIC MAGNESIUM-PROTOPORPHYRIN IX MONOMETHYL ESTER CYCLASE-RELATED"/>
    <property type="match status" value="1"/>
</dbReference>
<feature type="domain" description="Radical SAM core" evidence="7">
    <location>
        <begin position="175"/>
        <end position="404"/>
    </location>
</feature>
<accession>A0A4R8M8U4</accession>
<comment type="caution">
    <text evidence="8">The sequence shown here is derived from an EMBL/GenBank/DDBJ whole genome shotgun (WGS) entry which is preliminary data.</text>
</comment>
<organism evidence="8 9">
    <name type="scientific">Aminivibrio pyruvatiphilus</name>
    <dbReference type="NCBI Taxonomy" id="1005740"/>
    <lineage>
        <taxon>Bacteria</taxon>
        <taxon>Thermotogati</taxon>
        <taxon>Synergistota</taxon>
        <taxon>Synergistia</taxon>
        <taxon>Synergistales</taxon>
        <taxon>Aminobacteriaceae</taxon>
        <taxon>Aminivibrio</taxon>
    </lineage>
</organism>
<dbReference type="GO" id="GO:0051539">
    <property type="term" value="F:4 iron, 4 sulfur cluster binding"/>
    <property type="evidence" value="ECO:0007669"/>
    <property type="project" value="UniProtKB-KW"/>
</dbReference>
<evidence type="ECO:0000256" key="4">
    <source>
        <dbReference type="ARBA" id="ARBA00023004"/>
    </source>
</evidence>
<keyword evidence="2" id="KW-0949">S-adenosyl-L-methionine</keyword>
<dbReference type="PROSITE" id="PS51918">
    <property type="entry name" value="RADICAL_SAM"/>
    <property type="match status" value="1"/>
</dbReference>
<name>A0A4R8M8U4_9BACT</name>
<sequence length="562" mass="63129">MRENPIVLLVYTQRMVIGRTFEMIGNLGILTLAAQLNANGFDAKACTGITTDVAKTIGRRKDQLFAVCFYCDFDNQTAVAAIIKDLKKDAGNAFYVVLGGPQTLHMTERDLETYGADAIIKGEGEESLLAWLKARSGGEEISVPGEILPHENPEYIYLDDFSQYPLPQDEAVLEYAERPLMSVITARGCPYRCAFCFEGGNSKNLRMRSAEHVLFEIETRLQKSRRPRYLFFCDDTFTANPRRLKELLEGLRRLRKSHDFVWFCEGHPGFLSKRPELIREMMESGMVRMQIGLESGADSVLQAYGKQAGPEDVRNVVDICCREGLPQLAGNFIIGGAFETPETLEETTRFALDLLEAAPGMLDLSTTFLTPLPGTRICNDPGQFGIAMEDRDCLTSLEDFPVNRTGELSLPEICRARSVFLTRISNAMKEQYASGRIPAGRIRRDFELAFRYGIAAGYLKFLYGRNPVTVSYYRNLTGYRGLLKEWHELEASEKERFVIQRVPDFSLVDFTALSDMETDILLDAGVYSVKETAEKLAVSAEKLAVCLEGMSRRHLVLFSPCP</sequence>
<dbReference type="PANTHER" id="PTHR43409:SF16">
    <property type="entry name" value="SLR0320 PROTEIN"/>
    <property type="match status" value="1"/>
</dbReference>
<protein>
    <submittedName>
        <fullName evidence="8">Radical SAM superfamily enzyme YgiQ (UPF0313 family)</fullName>
    </submittedName>
</protein>
<evidence type="ECO:0000256" key="5">
    <source>
        <dbReference type="ARBA" id="ARBA00023014"/>
    </source>
</evidence>
<dbReference type="InterPro" id="IPR023404">
    <property type="entry name" value="rSAM_horseshoe"/>
</dbReference>
<feature type="domain" description="B12-binding" evidence="6">
    <location>
        <begin position="12"/>
        <end position="142"/>
    </location>
</feature>
<evidence type="ECO:0000313" key="8">
    <source>
        <dbReference type="EMBL" id="TDY60185.1"/>
    </source>
</evidence>
<dbReference type="SMART" id="SM00729">
    <property type="entry name" value="Elp3"/>
    <property type="match status" value="1"/>
</dbReference>
<dbReference type="AlphaFoldDB" id="A0A4R8M8U4"/>
<dbReference type="SFLD" id="SFLDS00029">
    <property type="entry name" value="Radical_SAM"/>
    <property type="match status" value="1"/>
</dbReference>
<evidence type="ECO:0000256" key="3">
    <source>
        <dbReference type="ARBA" id="ARBA00022723"/>
    </source>
</evidence>
<dbReference type="SUPFAM" id="SSF102114">
    <property type="entry name" value="Radical SAM enzymes"/>
    <property type="match status" value="1"/>
</dbReference>
<dbReference type="InterPro" id="IPR058240">
    <property type="entry name" value="rSAM_sf"/>
</dbReference>
<evidence type="ECO:0000256" key="2">
    <source>
        <dbReference type="ARBA" id="ARBA00022691"/>
    </source>
</evidence>
<dbReference type="GO" id="GO:0003824">
    <property type="term" value="F:catalytic activity"/>
    <property type="evidence" value="ECO:0007669"/>
    <property type="project" value="InterPro"/>
</dbReference>
<evidence type="ECO:0000259" key="6">
    <source>
        <dbReference type="PROSITE" id="PS51332"/>
    </source>
</evidence>
<dbReference type="SFLD" id="SFLDG01082">
    <property type="entry name" value="B12-binding_domain_containing"/>
    <property type="match status" value="1"/>
</dbReference>
<keyword evidence="5" id="KW-0411">Iron-sulfur</keyword>
<dbReference type="InterPro" id="IPR034466">
    <property type="entry name" value="Methyltransferase_Class_B"/>
</dbReference>
<keyword evidence="4" id="KW-0408">Iron</keyword>
<dbReference type="InterPro" id="IPR006158">
    <property type="entry name" value="Cobalamin-bd"/>
</dbReference>
<comment type="cofactor">
    <cofactor evidence="1">
        <name>[4Fe-4S] cluster</name>
        <dbReference type="ChEBI" id="CHEBI:49883"/>
    </cofactor>
</comment>
<evidence type="ECO:0000313" key="9">
    <source>
        <dbReference type="Proteomes" id="UP000295066"/>
    </source>
</evidence>
<dbReference type="GO" id="GO:0046872">
    <property type="term" value="F:metal ion binding"/>
    <property type="evidence" value="ECO:0007669"/>
    <property type="project" value="UniProtKB-KW"/>
</dbReference>
<dbReference type="GO" id="GO:0031419">
    <property type="term" value="F:cobalamin binding"/>
    <property type="evidence" value="ECO:0007669"/>
    <property type="project" value="InterPro"/>
</dbReference>
<dbReference type="EMBL" id="SORI01000009">
    <property type="protein sequence ID" value="TDY60185.1"/>
    <property type="molecule type" value="Genomic_DNA"/>
</dbReference>
<evidence type="ECO:0000259" key="7">
    <source>
        <dbReference type="PROSITE" id="PS51918"/>
    </source>
</evidence>
<dbReference type="PROSITE" id="PS51332">
    <property type="entry name" value="B12_BINDING"/>
    <property type="match status" value="1"/>
</dbReference>
<dbReference type="SFLD" id="SFLDG01123">
    <property type="entry name" value="methyltransferase_(Class_B)"/>
    <property type="match status" value="1"/>
</dbReference>
<dbReference type="Pfam" id="PF04055">
    <property type="entry name" value="Radical_SAM"/>
    <property type="match status" value="1"/>
</dbReference>
<dbReference type="Gene3D" id="3.80.30.20">
    <property type="entry name" value="tm_1862 like domain"/>
    <property type="match status" value="1"/>
</dbReference>
<dbReference type="CDD" id="cd01335">
    <property type="entry name" value="Radical_SAM"/>
    <property type="match status" value="1"/>
</dbReference>
<proteinExistence type="predicted"/>
<evidence type="ECO:0000256" key="1">
    <source>
        <dbReference type="ARBA" id="ARBA00001966"/>
    </source>
</evidence>
<dbReference type="InterPro" id="IPR006638">
    <property type="entry name" value="Elp3/MiaA/NifB-like_rSAM"/>
</dbReference>
<keyword evidence="3" id="KW-0479">Metal-binding</keyword>